<dbReference type="EMBL" id="CAJVQC010038921">
    <property type="protein sequence ID" value="CAG8767340.1"/>
    <property type="molecule type" value="Genomic_DNA"/>
</dbReference>
<proteinExistence type="predicted"/>
<dbReference type="Proteomes" id="UP000789920">
    <property type="component" value="Unassembled WGS sequence"/>
</dbReference>
<organism evidence="1 2">
    <name type="scientific">Racocetra persica</name>
    <dbReference type="NCBI Taxonomy" id="160502"/>
    <lineage>
        <taxon>Eukaryota</taxon>
        <taxon>Fungi</taxon>
        <taxon>Fungi incertae sedis</taxon>
        <taxon>Mucoromycota</taxon>
        <taxon>Glomeromycotina</taxon>
        <taxon>Glomeromycetes</taxon>
        <taxon>Diversisporales</taxon>
        <taxon>Gigasporaceae</taxon>
        <taxon>Racocetra</taxon>
    </lineage>
</organism>
<gene>
    <name evidence="1" type="ORF">RPERSI_LOCUS15964</name>
</gene>
<sequence>IEDLSRDILKSETCSLLIPEIELELRSGTLGGRFTTVEGLLRQVHEELQDKVPFVSGDGVENERKASFEKFLTKLNKVITGEALPVHLVLDDPLSNSYLQNPYAPDPDPNMQIETYERSWEQNEFLGLNDIVVDNY</sequence>
<protein>
    <submittedName>
        <fullName evidence="1">31732_t:CDS:1</fullName>
    </submittedName>
</protein>
<accession>A0ACA9QX58</accession>
<comment type="caution">
    <text evidence="1">The sequence shown here is derived from an EMBL/GenBank/DDBJ whole genome shotgun (WGS) entry which is preliminary data.</text>
</comment>
<reference evidence="1" key="1">
    <citation type="submission" date="2021-06" db="EMBL/GenBank/DDBJ databases">
        <authorList>
            <person name="Kallberg Y."/>
            <person name="Tangrot J."/>
            <person name="Rosling A."/>
        </authorList>
    </citation>
    <scope>NUCLEOTIDE SEQUENCE</scope>
    <source>
        <strain evidence="1">MA461A</strain>
    </source>
</reference>
<name>A0ACA9QX58_9GLOM</name>
<evidence type="ECO:0000313" key="1">
    <source>
        <dbReference type="EMBL" id="CAG8767340.1"/>
    </source>
</evidence>
<evidence type="ECO:0000313" key="2">
    <source>
        <dbReference type="Proteomes" id="UP000789920"/>
    </source>
</evidence>
<keyword evidence="2" id="KW-1185">Reference proteome</keyword>
<feature type="non-terminal residue" evidence="1">
    <location>
        <position position="1"/>
    </location>
</feature>